<keyword evidence="2" id="KW-1185">Reference proteome</keyword>
<comment type="caution">
    <text evidence="1">The sequence shown here is derived from an EMBL/GenBank/DDBJ whole genome shotgun (WGS) entry which is preliminary data.</text>
</comment>
<name>A0A2P2D364_9LEPT</name>
<organism evidence="1 2">
    <name type="scientific">Leptospira johnsonii</name>
    <dbReference type="NCBI Taxonomy" id="1917820"/>
    <lineage>
        <taxon>Bacteria</taxon>
        <taxon>Pseudomonadati</taxon>
        <taxon>Spirochaetota</taxon>
        <taxon>Spirochaetia</taxon>
        <taxon>Leptospirales</taxon>
        <taxon>Leptospiraceae</taxon>
        <taxon>Leptospira</taxon>
    </lineage>
</organism>
<reference evidence="1 2" key="1">
    <citation type="submission" date="2018-02" db="EMBL/GenBank/DDBJ databases">
        <title>Novel Leptospira species isolated from soil and water in Japan.</title>
        <authorList>
            <person name="Nakao R."/>
            <person name="Masuzawa T."/>
        </authorList>
    </citation>
    <scope>NUCLEOTIDE SEQUENCE [LARGE SCALE GENOMIC DNA]</scope>
    <source>
        <strain evidence="1 2">E8</strain>
    </source>
</reference>
<dbReference type="AlphaFoldDB" id="A0A2P2D364"/>
<sequence length="66" mass="7795">MEQEINRKKVQKSNTRFLFFSNSSEVMPTSIFKELETGKANEKLRLSVTRLFRILIFELEALKIDT</sequence>
<proteinExistence type="predicted"/>
<dbReference type="EMBL" id="BFAY01000011">
    <property type="protein sequence ID" value="GBF39025.1"/>
    <property type="molecule type" value="Genomic_DNA"/>
</dbReference>
<evidence type="ECO:0000313" key="1">
    <source>
        <dbReference type="EMBL" id="GBF39025.1"/>
    </source>
</evidence>
<gene>
    <name evidence="1" type="ORF">LPTSP1_20200</name>
</gene>
<accession>A0A2P2D364</accession>
<evidence type="ECO:0000313" key="2">
    <source>
        <dbReference type="Proteomes" id="UP000245076"/>
    </source>
</evidence>
<dbReference type="Proteomes" id="UP000245076">
    <property type="component" value="Unassembled WGS sequence"/>
</dbReference>
<protein>
    <submittedName>
        <fullName evidence="1">Uncharacterized protein</fullName>
    </submittedName>
</protein>